<keyword evidence="5 6" id="KW-0460">Magnesium</keyword>
<evidence type="ECO:0000256" key="5">
    <source>
        <dbReference type="ARBA" id="ARBA00022842"/>
    </source>
</evidence>
<reference evidence="8 9" key="1">
    <citation type="journal article" date="2016" name="Nat. Commun.">
        <title>Thousands of microbial genomes shed light on interconnected biogeochemical processes in an aquifer system.</title>
        <authorList>
            <person name="Anantharaman K."/>
            <person name="Brown C.T."/>
            <person name="Hug L.A."/>
            <person name="Sharon I."/>
            <person name="Castelle C.J."/>
            <person name="Probst A.J."/>
            <person name="Thomas B.C."/>
            <person name="Singh A."/>
            <person name="Wilkins M.J."/>
            <person name="Karaoz U."/>
            <person name="Brodie E.L."/>
            <person name="Williams K.H."/>
            <person name="Hubbard S.S."/>
            <person name="Banfield J.F."/>
        </authorList>
    </citation>
    <scope>NUCLEOTIDE SEQUENCE [LARGE SCALE GENOMIC DNA]</scope>
</reference>
<evidence type="ECO:0000256" key="4">
    <source>
        <dbReference type="ARBA" id="ARBA00022801"/>
    </source>
</evidence>
<feature type="domain" description="PIN" evidence="7">
    <location>
        <begin position="2"/>
        <end position="123"/>
    </location>
</feature>
<dbReference type="CDD" id="cd09873">
    <property type="entry name" value="PIN_Pae0151-like"/>
    <property type="match status" value="1"/>
</dbReference>
<evidence type="ECO:0000256" key="2">
    <source>
        <dbReference type="ARBA" id="ARBA00022722"/>
    </source>
</evidence>
<feature type="binding site" evidence="6">
    <location>
        <position position="5"/>
    </location>
    <ligand>
        <name>Mg(2+)</name>
        <dbReference type="ChEBI" id="CHEBI:18420"/>
    </ligand>
</feature>
<evidence type="ECO:0000313" key="9">
    <source>
        <dbReference type="Proteomes" id="UP000177268"/>
    </source>
</evidence>
<dbReference type="EMBL" id="MFIZ01000015">
    <property type="protein sequence ID" value="OGG11807.1"/>
    <property type="molecule type" value="Genomic_DNA"/>
</dbReference>
<organism evidence="8 9">
    <name type="scientific">Candidatus Gottesmanbacteria bacterium RBG_13_45_10</name>
    <dbReference type="NCBI Taxonomy" id="1798370"/>
    <lineage>
        <taxon>Bacteria</taxon>
        <taxon>Candidatus Gottesmaniibacteriota</taxon>
    </lineage>
</organism>
<keyword evidence="1 6" id="KW-1277">Toxin-antitoxin system</keyword>
<comment type="cofactor">
    <cofactor evidence="6">
        <name>Mg(2+)</name>
        <dbReference type="ChEBI" id="CHEBI:18420"/>
    </cofactor>
</comment>
<sequence length="138" mass="15686">MIVVDASVGIKWLKTDEKGAEAAREIFRDNIEKRSSIIVPSLFFLEIANVLALTKKVTRAMLKRRIQFLNKSGLTVHSFSKTNLEEAAILAKQYSTTVYDMLYAVIAKELGCQFITADERFVEKTHFPFVKLLRTDNA</sequence>
<dbReference type="STRING" id="1798370.A2Z00_01950"/>
<dbReference type="PANTHER" id="PTHR35901">
    <property type="entry name" value="RIBONUCLEASE VAPC3"/>
    <property type="match status" value="1"/>
</dbReference>
<comment type="caution">
    <text evidence="8">The sequence shown here is derived from an EMBL/GenBank/DDBJ whole genome shotgun (WGS) entry which is preliminary data.</text>
</comment>
<dbReference type="Proteomes" id="UP000177268">
    <property type="component" value="Unassembled WGS sequence"/>
</dbReference>
<feature type="binding site" evidence="6">
    <location>
        <position position="100"/>
    </location>
    <ligand>
        <name>Mg(2+)</name>
        <dbReference type="ChEBI" id="CHEBI:18420"/>
    </ligand>
</feature>
<protein>
    <recommendedName>
        <fullName evidence="6">Ribonuclease VapC</fullName>
        <shortName evidence="6">RNase VapC</shortName>
        <ecNumber evidence="6">3.1.-.-</ecNumber>
    </recommendedName>
    <alternativeName>
        <fullName evidence="6">Toxin VapC</fullName>
    </alternativeName>
</protein>
<proteinExistence type="inferred from homology"/>
<dbReference type="GO" id="GO:0000287">
    <property type="term" value="F:magnesium ion binding"/>
    <property type="evidence" value="ECO:0007669"/>
    <property type="project" value="UniProtKB-UniRule"/>
</dbReference>
<keyword evidence="6" id="KW-0800">Toxin</keyword>
<dbReference type="AlphaFoldDB" id="A0A1F5ZI70"/>
<dbReference type="HAMAP" id="MF_00265">
    <property type="entry name" value="VapC_Nob1"/>
    <property type="match status" value="1"/>
</dbReference>
<dbReference type="GO" id="GO:0090729">
    <property type="term" value="F:toxin activity"/>
    <property type="evidence" value="ECO:0007669"/>
    <property type="project" value="UniProtKB-KW"/>
</dbReference>
<comment type="function">
    <text evidence="6">Toxic component of a toxin-antitoxin (TA) system. An RNase.</text>
</comment>
<keyword evidence="2 6" id="KW-0540">Nuclease</keyword>
<name>A0A1F5ZI70_9BACT</name>
<accession>A0A1F5ZI70</accession>
<dbReference type="Gene3D" id="3.40.50.1010">
    <property type="entry name" value="5'-nuclease"/>
    <property type="match status" value="1"/>
</dbReference>
<dbReference type="InterPro" id="IPR029060">
    <property type="entry name" value="PIN-like_dom_sf"/>
</dbReference>
<dbReference type="InterPro" id="IPR051619">
    <property type="entry name" value="TypeII_TA_RNase_PINc/VapC"/>
</dbReference>
<dbReference type="GO" id="GO:0016787">
    <property type="term" value="F:hydrolase activity"/>
    <property type="evidence" value="ECO:0007669"/>
    <property type="project" value="UniProtKB-KW"/>
</dbReference>
<evidence type="ECO:0000259" key="7">
    <source>
        <dbReference type="Pfam" id="PF01850"/>
    </source>
</evidence>
<evidence type="ECO:0000256" key="1">
    <source>
        <dbReference type="ARBA" id="ARBA00022649"/>
    </source>
</evidence>
<keyword evidence="4 6" id="KW-0378">Hydrolase</keyword>
<dbReference type="InterPro" id="IPR044153">
    <property type="entry name" value="PIN_Pae0151-like"/>
</dbReference>
<comment type="similarity">
    <text evidence="6">Belongs to the PINc/VapC protein family.</text>
</comment>
<evidence type="ECO:0000313" key="8">
    <source>
        <dbReference type="EMBL" id="OGG11807.1"/>
    </source>
</evidence>
<dbReference type="InterPro" id="IPR002716">
    <property type="entry name" value="PIN_dom"/>
</dbReference>
<dbReference type="EC" id="3.1.-.-" evidence="6"/>
<evidence type="ECO:0000256" key="6">
    <source>
        <dbReference type="HAMAP-Rule" id="MF_00265"/>
    </source>
</evidence>
<dbReference type="SUPFAM" id="SSF88723">
    <property type="entry name" value="PIN domain-like"/>
    <property type="match status" value="1"/>
</dbReference>
<dbReference type="GO" id="GO:0004540">
    <property type="term" value="F:RNA nuclease activity"/>
    <property type="evidence" value="ECO:0007669"/>
    <property type="project" value="InterPro"/>
</dbReference>
<gene>
    <name evidence="6" type="primary">vapC</name>
    <name evidence="8" type="ORF">A2Z00_01950</name>
</gene>
<dbReference type="PANTHER" id="PTHR35901:SF1">
    <property type="entry name" value="EXONUCLEASE VAPC9"/>
    <property type="match status" value="1"/>
</dbReference>
<keyword evidence="3 6" id="KW-0479">Metal-binding</keyword>
<dbReference type="Pfam" id="PF01850">
    <property type="entry name" value="PIN"/>
    <property type="match status" value="1"/>
</dbReference>
<dbReference type="InterPro" id="IPR022907">
    <property type="entry name" value="VapC_family"/>
</dbReference>
<evidence type="ECO:0000256" key="3">
    <source>
        <dbReference type="ARBA" id="ARBA00022723"/>
    </source>
</evidence>